<dbReference type="Gene3D" id="3.40.630.30">
    <property type="match status" value="1"/>
</dbReference>
<keyword evidence="2" id="KW-0012">Acyltransferase</keyword>
<evidence type="ECO:0000313" key="4">
    <source>
        <dbReference type="EMBL" id="CAE0684552.1"/>
    </source>
</evidence>
<dbReference type="InterPro" id="IPR016181">
    <property type="entry name" value="Acyl_CoA_acyltransferase"/>
</dbReference>
<dbReference type="FunFam" id="3.40.630.30:FF:000006">
    <property type="entry name" value="Putative n-alpha-acetyltransferase 50"/>
    <property type="match status" value="1"/>
</dbReference>
<evidence type="ECO:0000256" key="2">
    <source>
        <dbReference type="ARBA" id="ARBA00023315"/>
    </source>
</evidence>
<dbReference type="PROSITE" id="PS51186">
    <property type="entry name" value="GNAT"/>
    <property type="match status" value="1"/>
</dbReference>
<dbReference type="AlphaFoldDB" id="A0A7S3ZIU7"/>
<dbReference type="EMBL" id="HBIV01052980">
    <property type="protein sequence ID" value="CAE0684552.1"/>
    <property type="molecule type" value="Transcribed_RNA"/>
</dbReference>
<dbReference type="InterPro" id="IPR000182">
    <property type="entry name" value="GNAT_dom"/>
</dbReference>
<dbReference type="InterPro" id="IPR051556">
    <property type="entry name" value="N-term/lysine_N-AcTrnsfr"/>
</dbReference>
<accession>A0A7S3ZIU7</accession>
<dbReference type="Pfam" id="PF00583">
    <property type="entry name" value="Acetyltransf_1"/>
    <property type="match status" value="1"/>
</dbReference>
<keyword evidence="1" id="KW-0808">Transferase</keyword>
<sequence>MFHRCVSVSSSAVMEAPPEDVKERKRLGIRTYETDVTPNNVGQLRCLNTVIFPVRYNDGFYKDVVNENNREITRMVYVSDMLVGAICCRFEGNKKEKRRVYIMTFGVLKAYRGYGIGSKLLKDLTETVGKMDGIDDIYLHVQVSNEYALDFYKKFGFEVIAKKENYYRNIDPPHCYVLSRKAKTKANGDATA</sequence>
<dbReference type="GO" id="GO:0031415">
    <property type="term" value="C:NatA complex"/>
    <property type="evidence" value="ECO:0007669"/>
    <property type="project" value="TreeGrafter"/>
</dbReference>
<dbReference type="CDD" id="cd04301">
    <property type="entry name" value="NAT_SF"/>
    <property type="match status" value="1"/>
</dbReference>
<reference evidence="4" key="1">
    <citation type="submission" date="2021-01" db="EMBL/GenBank/DDBJ databases">
        <authorList>
            <person name="Corre E."/>
            <person name="Pelletier E."/>
            <person name="Niang G."/>
            <person name="Scheremetjew M."/>
            <person name="Finn R."/>
            <person name="Kale V."/>
            <person name="Holt S."/>
            <person name="Cochrane G."/>
            <person name="Meng A."/>
            <person name="Brown T."/>
            <person name="Cohen L."/>
        </authorList>
    </citation>
    <scope>NUCLEOTIDE SEQUENCE</scope>
    <source>
        <strain evidence="4">CCCM811</strain>
    </source>
</reference>
<dbReference type="GO" id="GO:0016747">
    <property type="term" value="F:acyltransferase activity, transferring groups other than amino-acyl groups"/>
    <property type="evidence" value="ECO:0007669"/>
    <property type="project" value="InterPro"/>
</dbReference>
<proteinExistence type="predicted"/>
<protein>
    <recommendedName>
        <fullName evidence="3">N-acetyltransferase domain-containing protein</fullName>
    </recommendedName>
</protein>
<organism evidence="4">
    <name type="scientific">Lotharella globosa</name>
    <dbReference type="NCBI Taxonomy" id="91324"/>
    <lineage>
        <taxon>Eukaryota</taxon>
        <taxon>Sar</taxon>
        <taxon>Rhizaria</taxon>
        <taxon>Cercozoa</taxon>
        <taxon>Chlorarachniophyceae</taxon>
        <taxon>Lotharella</taxon>
    </lineage>
</organism>
<evidence type="ECO:0000259" key="3">
    <source>
        <dbReference type="PROSITE" id="PS51186"/>
    </source>
</evidence>
<evidence type="ECO:0000256" key="1">
    <source>
        <dbReference type="ARBA" id="ARBA00022679"/>
    </source>
</evidence>
<gene>
    <name evidence="4" type="ORF">LGLO00237_LOCUS36340</name>
</gene>
<name>A0A7S3ZIU7_9EUKA</name>
<dbReference type="SUPFAM" id="SSF55729">
    <property type="entry name" value="Acyl-CoA N-acyltransferases (Nat)"/>
    <property type="match status" value="1"/>
</dbReference>
<dbReference type="GO" id="GO:0007064">
    <property type="term" value="P:mitotic sister chromatid cohesion"/>
    <property type="evidence" value="ECO:0007669"/>
    <property type="project" value="TreeGrafter"/>
</dbReference>
<feature type="domain" description="N-acetyltransferase" evidence="3">
    <location>
        <begin position="27"/>
        <end position="183"/>
    </location>
</feature>
<dbReference type="PANTHER" id="PTHR42919">
    <property type="entry name" value="N-ALPHA-ACETYLTRANSFERASE"/>
    <property type="match status" value="1"/>
</dbReference>
<dbReference type="PANTHER" id="PTHR42919:SF8">
    <property type="entry name" value="N-ALPHA-ACETYLTRANSFERASE 50"/>
    <property type="match status" value="1"/>
</dbReference>